<dbReference type="KEGG" id="sspb:CP982_07140"/>
<reference evidence="3 4" key="1">
    <citation type="submission" date="2017-09" db="EMBL/GenBank/DDBJ databases">
        <authorList>
            <person name="Lee N."/>
            <person name="Cho B.-K."/>
        </authorList>
    </citation>
    <scope>NUCLEOTIDE SEQUENCE [LARGE SCALE GENOMIC DNA]</scope>
    <source>
        <strain evidence="3 4">ATCC 27465</strain>
    </source>
</reference>
<evidence type="ECO:0000259" key="1">
    <source>
        <dbReference type="Pfam" id="PF25232"/>
    </source>
</evidence>
<evidence type="ECO:0000313" key="3">
    <source>
        <dbReference type="EMBL" id="QEV58508.1"/>
    </source>
</evidence>
<gene>
    <name evidence="3" type="ORF">CP982_07140</name>
    <name evidence="2" type="ORF">FHS40_007367</name>
</gene>
<dbReference type="Pfam" id="PF25232">
    <property type="entry name" value="DUF7848"/>
    <property type="match status" value="1"/>
</dbReference>
<evidence type="ECO:0000313" key="5">
    <source>
        <dbReference type="Proteomes" id="UP000549009"/>
    </source>
</evidence>
<dbReference type="Proteomes" id="UP000549009">
    <property type="component" value="Unassembled WGS sequence"/>
</dbReference>
<reference evidence="2 5" key="2">
    <citation type="submission" date="2020-08" db="EMBL/GenBank/DDBJ databases">
        <title>Genomic Encyclopedia of Type Strains, Phase III (KMG-III): the genomes of soil and plant-associated and newly described type strains.</title>
        <authorList>
            <person name="Whitman W."/>
        </authorList>
    </citation>
    <scope>NUCLEOTIDE SEQUENCE [LARGE SCALE GENOMIC DNA]</scope>
    <source>
        <strain evidence="2 5">CECT 3146</strain>
    </source>
</reference>
<evidence type="ECO:0000313" key="2">
    <source>
        <dbReference type="EMBL" id="MBB5108246.1"/>
    </source>
</evidence>
<proteinExistence type="predicted"/>
<dbReference type="Proteomes" id="UP000326505">
    <property type="component" value="Chromosome"/>
</dbReference>
<protein>
    <recommendedName>
        <fullName evidence="1">DUF7848 domain-containing protein</fullName>
    </recommendedName>
</protein>
<keyword evidence="5" id="KW-1185">Reference proteome</keyword>
<dbReference type="EMBL" id="CP023690">
    <property type="protein sequence ID" value="QEV58508.1"/>
    <property type="molecule type" value="Genomic_DNA"/>
</dbReference>
<sequence>MTRAAYRYVDWSLGTDPEQPLQRRIECASCSAASGDSPGQLGPEQWALRHAAATGHRDFQEIAVAYLRATPAVEDA</sequence>
<feature type="domain" description="DUF7848" evidence="1">
    <location>
        <begin position="1"/>
        <end position="72"/>
    </location>
</feature>
<dbReference type="AlphaFoldDB" id="A0A5P2X2A0"/>
<dbReference type="EMBL" id="JACHJD010000018">
    <property type="protein sequence ID" value="MBB5108246.1"/>
    <property type="molecule type" value="Genomic_DNA"/>
</dbReference>
<dbReference type="InterPro" id="IPR057170">
    <property type="entry name" value="DUF7848"/>
</dbReference>
<organism evidence="3 4">
    <name type="scientific">Streptomyces spectabilis</name>
    <dbReference type="NCBI Taxonomy" id="68270"/>
    <lineage>
        <taxon>Bacteria</taxon>
        <taxon>Bacillati</taxon>
        <taxon>Actinomycetota</taxon>
        <taxon>Actinomycetes</taxon>
        <taxon>Kitasatosporales</taxon>
        <taxon>Streptomycetaceae</taxon>
        <taxon>Streptomyces</taxon>
    </lineage>
</organism>
<evidence type="ECO:0000313" key="4">
    <source>
        <dbReference type="Proteomes" id="UP000326505"/>
    </source>
</evidence>
<accession>A0A5P2X2A0</accession>
<name>A0A5P2X2A0_STRST</name>
<dbReference type="OrthoDB" id="4236662at2"/>
<dbReference type="RefSeq" id="WP_150509708.1">
    <property type="nucleotide sequence ID" value="NZ_BMSQ01000020.1"/>
</dbReference>